<accession>A0A8K0UMD2</accession>
<dbReference type="AlphaFoldDB" id="A0A8K0UMD2"/>
<reference evidence="2" key="1">
    <citation type="journal article" date="2021" name="New Phytol.">
        <title>Evolutionary innovations through gain and loss of genes in the ectomycorrhizal Boletales.</title>
        <authorList>
            <person name="Wu G."/>
            <person name="Miyauchi S."/>
            <person name="Morin E."/>
            <person name="Kuo A."/>
            <person name="Drula E."/>
            <person name="Varga T."/>
            <person name="Kohler A."/>
            <person name="Feng B."/>
            <person name="Cao Y."/>
            <person name="Lipzen A."/>
            <person name="Daum C."/>
            <person name="Hundley H."/>
            <person name="Pangilinan J."/>
            <person name="Johnson J."/>
            <person name="Barry K."/>
            <person name="LaButti K."/>
            <person name="Ng V."/>
            <person name="Ahrendt S."/>
            <person name="Min B."/>
            <person name="Choi I.G."/>
            <person name="Park H."/>
            <person name="Plett J.M."/>
            <person name="Magnuson J."/>
            <person name="Spatafora J.W."/>
            <person name="Nagy L.G."/>
            <person name="Henrissat B."/>
            <person name="Grigoriev I.V."/>
            <person name="Yang Z.L."/>
            <person name="Xu J."/>
            <person name="Martin F.M."/>
        </authorList>
    </citation>
    <scope>NUCLEOTIDE SEQUENCE</scope>
    <source>
        <strain evidence="2">KKN 215</strain>
    </source>
</reference>
<evidence type="ECO:0000256" key="1">
    <source>
        <dbReference type="SAM" id="Phobius"/>
    </source>
</evidence>
<sequence>MAFYSLCGRFLAMHKHLGQYYLCGLWIMICLLHLLSHSFPLPWSASSPRVSVHIRSFRRSQRPLVSARCQSCQSGRPRRSFIGSRPYSLGCSMPSPAFSSGSSSLRWILSGVLSPEGGGSITL</sequence>
<keyword evidence="1" id="KW-0472">Membrane</keyword>
<gene>
    <name evidence="2" type="ORF">BXZ70DRAFT_225776</name>
</gene>
<dbReference type="Proteomes" id="UP000813824">
    <property type="component" value="Unassembled WGS sequence"/>
</dbReference>
<evidence type="ECO:0000313" key="2">
    <source>
        <dbReference type="EMBL" id="KAH8099897.1"/>
    </source>
</evidence>
<name>A0A8K0UMD2_9AGAR</name>
<proteinExistence type="predicted"/>
<protein>
    <submittedName>
        <fullName evidence="2">Uncharacterized protein</fullName>
    </submittedName>
</protein>
<keyword evidence="1" id="KW-0812">Transmembrane</keyword>
<comment type="caution">
    <text evidence="2">The sequence shown here is derived from an EMBL/GenBank/DDBJ whole genome shotgun (WGS) entry which is preliminary data.</text>
</comment>
<organism evidence="2 3">
    <name type="scientific">Cristinia sonorae</name>
    <dbReference type="NCBI Taxonomy" id="1940300"/>
    <lineage>
        <taxon>Eukaryota</taxon>
        <taxon>Fungi</taxon>
        <taxon>Dikarya</taxon>
        <taxon>Basidiomycota</taxon>
        <taxon>Agaricomycotina</taxon>
        <taxon>Agaricomycetes</taxon>
        <taxon>Agaricomycetidae</taxon>
        <taxon>Agaricales</taxon>
        <taxon>Pleurotineae</taxon>
        <taxon>Stephanosporaceae</taxon>
        <taxon>Cristinia</taxon>
    </lineage>
</organism>
<dbReference type="EMBL" id="JAEVFJ010000018">
    <property type="protein sequence ID" value="KAH8099897.1"/>
    <property type="molecule type" value="Genomic_DNA"/>
</dbReference>
<feature type="transmembrane region" description="Helical" evidence="1">
    <location>
        <begin position="20"/>
        <end position="39"/>
    </location>
</feature>
<keyword evidence="3" id="KW-1185">Reference proteome</keyword>
<evidence type="ECO:0000313" key="3">
    <source>
        <dbReference type="Proteomes" id="UP000813824"/>
    </source>
</evidence>
<keyword evidence="1" id="KW-1133">Transmembrane helix</keyword>